<dbReference type="EMBL" id="QDGZ01000001">
    <property type="protein sequence ID" value="PVG84388.1"/>
    <property type="molecule type" value="Genomic_DNA"/>
</dbReference>
<proteinExistence type="predicted"/>
<feature type="transmembrane region" description="Helical" evidence="2">
    <location>
        <begin position="103"/>
        <end position="132"/>
    </location>
</feature>
<evidence type="ECO:0000256" key="2">
    <source>
        <dbReference type="SAM" id="Phobius"/>
    </source>
</evidence>
<feature type="region of interest" description="Disordered" evidence="1">
    <location>
        <begin position="144"/>
        <end position="191"/>
    </location>
</feature>
<sequence>MNKPTQQRPRQVTLAAGVIIAGSAFVVLSAWDSVSRMRSLETREAIERFLSEPPGSGLGIGVEAVIEMMHVAALTTAMCAAAATVLGWYALQGQRSARTALAILAVPLFLTGLVAGGFLSSVVAAACAMLWLSPAREWYAGRPLPTAPARDVPGPGPQGGQSPDQPPTLPSYPSPQGGSVLTQAPVASGTERRPDAVRSALVITVVSATIVLLLSLLGGVTLALSAEQVLDEMYRQSPQLREQGVDRDMVRNTSIVMTVVFVLASAGAILCAVAMGARKRWGARGLMVLSVATAAFSVMGAVGSLIALAPALAAVAVIALLRRPEVRAWFDSAPR</sequence>
<dbReference type="AlphaFoldDB" id="A0A2T8FF90"/>
<dbReference type="RefSeq" id="WP_116570519.1">
    <property type="nucleotide sequence ID" value="NZ_QDGZ01000001.1"/>
</dbReference>
<keyword evidence="2" id="KW-0472">Membrane</keyword>
<feature type="transmembrane region" description="Helical" evidence="2">
    <location>
        <begin position="12"/>
        <end position="31"/>
    </location>
</feature>
<protein>
    <recommendedName>
        <fullName evidence="5">DUF4064 domain-containing protein</fullName>
    </recommendedName>
</protein>
<feature type="transmembrane region" description="Helical" evidence="2">
    <location>
        <begin position="71"/>
        <end position="91"/>
    </location>
</feature>
<name>A0A2T8FF90_9ACTN</name>
<evidence type="ECO:0000256" key="1">
    <source>
        <dbReference type="SAM" id="MobiDB-lite"/>
    </source>
</evidence>
<feature type="transmembrane region" description="Helical" evidence="2">
    <location>
        <begin position="255"/>
        <end position="275"/>
    </location>
</feature>
<accession>A0A2T8FF90</accession>
<keyword evidence="2" id="KW-1133">Transmembrane helix</keyword>
<feature type="transmembrane region" description="Helical" evidence="2">
    <location>
        <begin position="295"/>
        <end position="321"/>
    </location>
</feature>
<comment type="caution">
    <text evidence="3">The sequence shown here is derived from an EMBL/GenBank/DDBJ whole genome shotgun (WGS) entry which is preliminary data.</text>
</comment>
<reference evidence="3 4" key="1">
    <citation type="submission" date="2018-04" db="EMBL/GenBank/DDBJ databases">
        <title>Genome of Nocardioides gansuensis WSJ-1.</title>
        <authorList>
            <person name="Wu S."/>
            <person name="Wang G."/>
        </authorList>
    </citation>
    <scope>NUCLEOTIDE SEQUENCE [LARGE SCALE GENOMIC DNA]</scope>
    <source>
        <strain evidence="3 4">WSJ-1</strain>
    </source>
</reference>
<dbReference type="OrthoDB" id="3818504at2"/>
<organism evidence="3 4">
    <name type="scientific">Nocardioides gansuensis</name>
    <dbReference type="NCBI Taxonomy" id="2138300"/>
    <lineage>
        <taxon>Bacteria</taxon>
        <taxon>Bacillati</taxon>
        <taxon>Actinomycetota</taxon>
        <taxon>Actinomycetes</taxon>
        <taxon>Propionibacteriales</taxon>
        <taxon>Nocardioidaceae</taxon>
        <taxon>Nocardioides</taxon>
    </lineage>
</organism>
<feature type="transmembrane region" description="Helical" evidence="2">
    <location>
        <begin position="200"/>
        <end position="226"/>
    </location>
</feature>
<keyword evidence="4" id="KW-1185">Reference proteome</keyword>
<gene>
    <name evidence="3" type="ORF">DDE18_01830</name>
</gene>
<evidence type="ECO:0000313" key="3">
    <source>
        <dbReference type="EMBL" id="PVG84388.1"/>
    </source>
</evidence>
<dbReference type="Proteomes" id="UP000246018">
    <property type="component" value="Unassembled WGS sequence"/>
</dbReference>
<evidence type="ECO:0000313" key="4">
    <source>
        <dbReference type="Proteomes" id="UP000246018"/>
    </source>
</evidence>
<keyword evidence="2" id="KW-0812">Transmembrane</keyword>
<evidence type="ECO:0008006" key="5">
    <source>
        <dbReference type="Google" id="ProtNLM"/>
    </source>
</evidence>
<feature type="compositionally biased region" description="Pro residues" evidence="1">
    <location>
        <begin position="164"/>
        <end position="173"/>
    </location>
</feature>